<dbReference type="GO" id="GO:0046872">
    <property type="term" value="F:metal ion binding"/>
    <property type="evidence" value="ECO:0007669"/>
    <property type="project" value="UniProtKB-KW"/>
</dbReference>
<feature type="binding site" evidence="1">
    <location>
        <position position="258"/>
    </location>
    <ligand>
        <name>Mg(2+)</name>
        <dbReference type="ChEBI" id="CHEBI:18420"/>
        <label>1</label>
    </ligand>
</feature>
<evidence type="ECO:0000313" key="3">
    <source>
        <dbReference type="EMBL" id="XCM77726.1"/>
    </source>
</evidence>
<reference evidence="3" key="1">
    <citation type="submission" date="2024-06" db="EMBL/GenBank/DDBJ databases">
        <title>The genome sequences of Kitasatospora sp. strain HUAS MG31.</title>
        <authorList>
            <person name="Mo P."/>
        </authorList>
    </citation>
    <scope>NUCLEOTIDE SEQUENCE</scope>
    <source>
        <strain evidence="3">HUAS MG31</strain>
    </source>
</reference>
<evidence type="ECO:0000256" key="2">
    <source>
        <dbReference type="SAM" id="MobiDB-lite"/>
    </source>
</evidence>
<feature type="region of interest" description="Disordered" evidence="2">
    <location>
        <begin position="298"/>
        <end position="398"/>
    </location>
</feature>
<dbReference type="PANTHER" id="PTHR16222">
    <property type="entry name" value="ADP-RIBOSYLGLYCOHYDROLASE"/>
    <property type="match status" value="1"/>
</dbReference>
<dbReference type="KEGG" id="kcm:ABWK59_01620"/>
<sequence length="398" mass="41492">MIPSNPALDSLHGLSVGDALGAQFFVPDNRPYLARRQAPPAPWPWTDDTEMACSVHAAQTERGRIDSFDLTHAFARRQDFDRGYGPAAGRLLRLIREGGDARVLAAELFDGQGSLGNGAAMRTAPLGAAHAADPAAAVEPAAATALITHTHPQAVAGAVAVAVAAAVAARARTVPTTGAALLRAVTALTPAGPVRDAIGEAAGLLDIDDHHAVAALLGNGSRVTALDTVPFALWTAARHLDDYPQAIWTAISAGGDVDTTAAIVGGIVAARTGTTGIPADWLAAREPLPAWATPPPGSVATADGHRHLTPIRRPRPATVPADVGLDLPHRRRRPSPAPRGQRPRCVRGADRAGTRWLAPRRRRPGVPSHPPAGRHSRTAPPRSAPTALRPRRGRRAGR</sequence>
<gene>
    <name evidence="3" type="ORF">ABWK59_01620</name>
</gene>
<dbReference type="RefSeq" id="WP_354637420.1">
    <property type="nucleotide sequence ID" value="NZ_CP159872.1"/>
</dbReference>
<feature type="binding site" evidence="1">
    <location>
        <position position="47"/>
    </location>
    <ligand>
        <name>Mg(2+)</name>
        <dbReference type="ChEBI" id="CHEBI:18420"/>
        <label>1</label>
    </ligand>
</feature>
<dbReference type="Pfam" id="PF03747">
    <property type="entry name" value="ADP_ribosyl_GH"/>
    <property type="match status" value="1"/>
</dbReference>
<feature type="binding site" evidence="1">
    <location>
        <position position="48"/>
    </location>
    <ligand>
        <name>Mg(2+)</name>
        <dbReference type="ChEBI" id="CHEBI:18420"/>
        <label>1</label>
    </ligand>
</feature>
<dbReference type="EMBL" id="CP159872">
    <property type="protein sequence ID" value="XCM77726.1"/>
    <property type="molecule type" value="Genomic_DNA"/>
</dbReference>
<name>A0AAU8JQU1_9ACTN</name>
<protein>
    <submittedName>
        <fullName evidence="3">ADP-ribosylglycohydrolase family protein</fullName>
    </submittedName>
</protein>
<dbReference type="InterPro" id="IPR036705">
    <property type="entry name" value="Ribosyl_crysJ1_sf"/>
</dbReference>
<feature type="binding site" evidence="1">
    <location>
        <position position="259"/>
    </location>
    <ligand>
        <name>Mg(2+)</name>
        <dbReference type="ChEBI" id="CHEBI:18420"/>
        <label>1</label>
    </ligand>
</feature>
<comment type="cofactor">
    <cofactor evidence="1">
        <name>Mg(2+)</name>
        <dbReference type="ChEBI" id="CHEBI:18420"/>
    </cofactor>
    <text evidence="1">Binds 2 magnesium ions per subunit.</text>
</comment>
<accession>A0AAU8JQU1</accession>
<dbReference type="SUPFAM" id="SSF101478">
    <property type="entry name" value="ADP-ribosylglycohydrolase"/>
    <property type="match status" value="1"/>
</dbReference>
<keyword evidence="1" id="KW-0460">Magnesium</keyword>
<proteinExistence type="predicted"/>
<evidence type="ECO:0000256" key="1">
    <source>
        <dbReference type="PIRSR" id="PIRSR605502-1"/>
    </source>
</evidence>
<dbReference type="InterPro" id="IPR005502">
    <property type="entry name" value="Ribosyl_crysJ1"/>
</dbReference>
<dbReference type="AlphaFoldDB" id="A0AAU8JQU1"/>
<organism evidence="3">
    <name type="scientific">Kitasatospora camelliae</name>
    <dbReference type="NCBI Taxonomy" id="3156397"/>
    <lineage>
        <taxon>Bacteria</taxon>
        <taxon>Bacillati</taxon>
        <taxon>Actinomycetota</taxon>
        <taxon>Actinomycetes</taxon>
        <taxon>Kitasatosporales</taxon>
        <taxon>Streptomycetaceae</taxon>
        <taxon>Kitasatospora</taxon>
    </lineage>
</organism>
<dbReference type="PANTHER" id="PTHR16222:SF12">
    <property type="entry name" value="ADP-RIBOSYLGLYCOHYDROLASE-RELATED"/>
    <property type="match status" value="1"/>
</dbReference>
<dbReference type="InterPro" id="IPR050792">
    <property type="entry name" value="ADP-ribosylglycohydrolase"/>
</dbReference>
<keyword evidence="1" id="KW-0479">Metal-binding</keyword>
<dbReference type="Gene3D" id="1.10.4080.10">
    <property type="entry name" value="ADP-ribosylation/Crystallin J1"/>
    <property type="match status" value="1"/>
</dbReference>
<feature type="binding site" evidence="1">
    <location>
        <position position="46"/>
    </location>
    <ligand>
        <name>Mg(2+)</name>
        <dbReference type="ChEBI" id="CHEBI:18420"/>
        <label>1</label>
    </ligand>
</feature>
<feature type="compositionally biased region" description="Basic residues" evidence="2">
    <location>
        <begin position="389"/>
        <end position="398"/>
    </location>
</feature>
<feature type="binding site" evidence="1">
    <location>
        <position position="256"/>
    </location>
    <ligand>
        <name>Mg(2+)</name>
        <dbReference type="ChEBI" id="CHEBI:18420"/>
        <label>1</label>
    </ligand>
</feature>